<sequence length="329" mass="37267">MFLRSHQSTDDFTAVVAKKYGRVMSYLHWKGVNKVCKNECRFPQCPNSLKPIQHFMKIAQEHDERDPVVSYWARLYALQQGLKLKTNQPDETAFLMAIMDWLETLKKSTDNEAISNEVAAQAHIDNYALKLFLYADKQDREMNYGKNVVKAFYSCGVLYDILQTFGELTEEAANNRKYAKWKAAYIHNCLKNGETPVPGPMVDEEGEGDNEAAGENPEADHESPEQPTTENISPPSAEDVLNDPDKLPSPPQEDESPSDFKPFIPEVKPELKPFTTPVPLENLKLTDEQMTKAQKYCKYAGNSLNYDDVKAAVEYLQKALNLLTTGTDE</sequence>
<feature type="domain" description="Vta1/callose synthase N-terminal" evidence="10">
    <location>
        <begin position="52"/>
        <end position="192"/>
    </location>
</feature>
<name>T1GT49_MEGSC</name>
<dbReference type="Gene3D" id="1.25.40.270">
    <property type="entry name" value="Vacuolar protein sorting-associated protein vta1"/>
    <property type="match status" value="1"/>
</dbReference>
<evidence type="ECO:0008006" key="14">
    <source>
        <dbReference type="Google" id="ProtNLM"/>
    </source>
</evidence>
<dbReference type="OMA" id="AYWCEYH"/>
<dbReference type="InterPro" id="IPR039431">
    <property type="entry name" value="Vta1/CALS_N"/>
</dbReference>
<evidence type="ECO:0000256" key="5">
    <source>
        <dbReference type="ARBA" id="ARBA00022490"/>
    </source>
</evidence>
<comment type="subcellular location">
    <subcellularLocation>
        <location evidence="2">Cytoplasm</location>
    </subcellularLocation>
    <subcellularLocation>
        <location evidence="1">Endosome membrane</location>
        <topology evidence="1">Peripheral membrane protein</topology>
    </subcellularLocation>
</comment>
<dbReference type="EnsemblMetazoa" id="MESCA006870-RA">
    <property type="protein sequence ID" value="MESCA006870-PA"/>
    <property type="gene ID" value="MESCA006870"/>
</dbReference>
<proteinExistence type="inferred from homology"/>
<dbReference type="EMBL" id="CAQQ02390717">
    <property type="status" value="NOT_ANNOTATED_CDS"/>
    <property type="molecule type" value="Genomic_DNA"/>
</dbReference>
<feature type="compositionally biased region" description="Acidic residues" evidence="9">
    <location>
        <begin position="202"/>
        <end position="212"/>
    </location>
</feature>
<dbReference type="PANTHER" id="PTHR46009:SF1">
    <property type="entry name" value="VACUOLAR PROTEIN SORTING-ASSOCIATED PROTEIN VTA1 HOMOLOG"/>
    <property type="match status" value="1"/>
</dbReference>
<evidence type="ECO:0000256" key="8">
    <source>
        <dbReference type="ARBA" id="ARBA00023136"/>
    </source>
</evidence>
<keyword evidence="8" id="KW-0472">Membrane</keyword>
<protein>
    <recommendedName>
        <fullName evidence="14">Vta1/callose synthase N-terminal domain-containing protein</fullName>
    </recommendedName>
</protein>
<dbReference type="GO" id="GO:0032511">
    <property type="term" value="P:late endosome to vacuole transport via multivesicular body sorting pathway"/>
    <property type="evidence" value="ECO:0007669"/>
    <property type="project" value="InterPro"/>
</dbReference>
<evidence type="ECO:0000259" key="11">
    <source>
        <dbReference type="Pfam" id="PF18097"/>
    </source>
</evidence>
<evidence type="ECO:0000256" key="7">
    <source>
        <dbReference type="ARBA" id="ARBA00022927"/>
    </source>
</evidence>
<dbReference type="InterPro" id="IPR023175">
    <property type="entry name" value="Vta1/CALS_N_sf"/>
</dbReference>
<evidence type="ECO:0000256" key="4">
    <source>
        <dbReference type="ARBA" id="ARBA00022448"/>
    </source>
</evidence>
<keyword evidence="13" id="KW-1185">Reference proteome</keyword>
<dbReference type="Pfam" id="PF18097">
    <property type="entry name" value="Vta1_C"/>
    <property type="match status" value="1"/>
</dbReference>
<evidence type="ECO:0000313" key="13">
    <source>
        <dbReference type="Proteomes" id="UP000015102"/>
    </source>
</evidence>
<dbReference type="HOGENOM" id="CLU_030378_1_0_1"/>
<dbReference type="InterPro" id="IPR044538">
    <property type="entry name" value="Vta1-like"/>
</dbReference>
<reference evidence="13" key="1">
    <citation type="submission" date="2013-02" db="EMBL/GenBank/DDBJ databases">
        <authorList>
            <person name="Hughes D."/>
        </authorList>
    </citation>
    <scope>NUCLEOTIDE SEQUENCE</scope>
    <source>
        <strain>Durham</strain>
        <strain evidence="13">NC isolate 2 -- Noor lab</strain>
    </source>
</reference>
<evidence type="ECO:0000256" key="9">
    <source>
        <dbReference type="SAM" id="MobiDB-lite"/>
    </source>
</evidence>
<dbReference type="GO" id="GO:0015031">
    <property type="term" value="P:protein transport"/>
    <property type="evidence" value="ECO:0007669"/>
    <property type="project" value="UniProtKB-KW"/>
</dbReference>
<evidence type="ECO:0000256" key="2">
    <source>
        <dbReference type="ARBA" id="ARBA00004496"/>
    </source>
</evidence>
<dbReference type="Proteomes" id="UP000015102">
    <property type="component" value="Unassembled WGS sequence"/>
</dbReference>
<evidence type="ECO:0000256" key="1">
    <source>
        <dbReference type="ARBA" id="ARBA00004481"/>
    </source>
</evidence>
<dbReference type="InterPro" id="IPR041212">
    <property type="entry name" value="Vta1_C"/>
</dbReference>
<dbReference type="Pfam" id="PF04652">
    <property type="entry name" value="Vta1"/>
    <property type="match status" value="1"/>
</dbReference>
<dbReference type="GO" id="GO:0005771">
    <property type="term" value="C:multivesicular body"/>
    <property type="evidence" value="ECO:0007669"/>
    <property type="project" value="TreeGrafter"/>
</dbReference>
<organism evidence="12 13">
    <name type="scientific">Megaselia scalaris</name>
    <name type="common">Humpbacked fly</name>
    <name type="synonym">Phora scalaris</name>
    <dbReference type="NCBI Taxonomy" id="36166"/>
    <lineage>
        <taxon>Eukaryota</taxon>
        <taxon>Metazoa</taxon>
        <taxon>Ecdysozoa</taxon>
        <taxon>Arthropoda</taxon>
        <taxon>Hexapoda</taxon>
        <taxon>Insecta</taxon>
        <taxon>Pterygota</taxon>
        <taxon>Neoptera</taxon>
        <taxon>Endopterygota</taxon>
        <taxon>Diptera</taxon>
        <taxon>Brachycera</taxon>
        <taxon>Muscomorpha</taxon>
        <taxon>Platypezoidea</taxon>
        <taxon>Phoridae</taxon>
        <taxon>Megaseliini</taxon>
        <taxon>Megaselia</taxon>
    </lineage>
</organism>
<feature type="region of interest" description="Disordered" evidence="9">
    <location>
        <begin position="195"/>
        <end position="277"/>
    </location>
</feature>
<dbReference type="PANTHER" id="PTHR46009">
    <property type="entry name" value="VACUOLAR PROTEIN SORTING-ASSOCIATED PROTEIN VTA1 HOMOLOG"/>
    <property type="match status" value="1"/>
</dbReference>
<dbReference type="GO" id="GO:0010008">
    <property type="term" value="C:endosome membrane"/>
    <property type="evidence" value="ECO:0007669"/>
    <property type="project" value="UniProtKB-SubCell"/>
</dbReference>
<keyword evidence="7" id="KW-0653">Protein transport</keyword>
<keyword evidence="6" id="KW-0967">Endosome</keyword>
<dbReference type="AlphaFoldDB" id="T1GT49"/>
<evidence type="ECO:0000256" key="3">
    <source>
        <dbReference type="ARBA" id="ARBA00007895"/>
    </source>
</evidence>
<feature type="compositionally biased region" description="Polar residues" evidence="9">
    <location>
        <begin position="225"/>
        <end position="234"/>
    </location>
</feature>
<keyword evidence="4" id="KW-0813">Transport</keyword>
<dbReference type="STRING" id="36166.T1GT49"/>
<accession>T1GT49</accession>
<keyword evidence="5" id="KW-0963">Cytoplasm</keyword>
<evidence type="ECO:0000256" key="6">
    <source>
        <dbReference type="ARBA" id="ARBA00022753"/>
    </source>
</evidence>
<evidence type="ECO:0000313" key="12">
    <source>
        <dbReference type="EnsemblMetazoa" id="MESCA006870-PA"/>
    </source>
</evidence>
<evidence type="ECO:0000259" key="10">
    <source>
        <dbReference type="Pfam" id="PF04652"/>
    </source>
</evidence>
<dbReference type="Gene3D" id="1.20.5.420">
    <property type="entry name" value="Immunoglobulin FC, subunit C"/>
    <property type="match status" value="1"/>
</dbReference>
<feature type="domain" description="Vta1 C-terminal" evidence="11">
    <location>
        <begin position="288"/>
        <end position="324"/>
    </location>
</feature>
<reference evidence="12" key="2">
    <citation type="submission" date="2015-06" db="UniProtKB">
        <authorList>
            <consortium name="EnsemblMetazoa"/>
        </authorList>
    </citation>
    <scope>IDENTIFICATION</scope>
</reference>
<comment type="similarity">
    <text evidence="3">Belongs to the VTA1 family.</text>
</comment>